<protein>
    <recommendedName>
        <fullName evidence="3">Sugar phosphate isomerase/epimerase</fullName>
    </recommendedName>
</protein>
<dbReference type="STRING" id="1121449.SAMN02745704_02104"/>
<dbReference type="AlphaFoldDB" id="A0A1T4XFF2"/>
<reference evidence="1 2" key="1">
    <citation type="submission" date="2017-02" db="EMBL/GenBank/DDBJ databases">
        <authorList>
            <person name="Peterson S.W."/>
        </authorList>
    </citation>
    <scope>NUCLEOTIDE SEQUENCE [LARGE SCALE GENOMIC DNA]</scope>
    <source>
        <strain evidence="1 2">DSM 16080</strain>
    </source>
</reference>
<evidence type="ECO:0008006" key="3">
    <source>
        <dbReference type="Google" id="ProtNLM"/>
    </source>
</evidence>
<dbReference type="RefSeq" id="WP_078717656.1">
    <property type="nucleotide sequence ID" value="NZ_FUYC01000010.1"/>
</dbReference>
<dbReference type="OrthoDB" id="9792261at2"/>
<evidence type="ECO:0000313" key="1">
    <source>
        <dbReference type="EMBL" id="SKA88312.1"/>
    </source>
</evidence>
<organism evidence="1 2">
    <name type="scientific">Paucidesulfovibrio gracilis DSM 16080</name>
    <dbReference type="NCBI Taxonomy" id="1121449"/>
    <lineage>
        <taxon>Bacteria</taxon>
        <taxon>Pseudomonadati</taxon>
        <taxon>Thermodesulfobacteriota</taxon>
        <taxon>Desulfovibrionia</taxon>
        <taxon>Desulfovibrionales</taxon>
        <taxon>Desulfovibrionaceae</taxon>
        <taxon>Paucidesulfovibrio</taxon>
    </lineage>
</organism>
<dbReference type="NCBIfam" id="NF041277">
    <property type="entry name" value="coba_remo_CbiR"/>
    <property type="match status" value="1"/>
</dbReference>
<name>A0A1T4XFF2_9BACT</name>
<proteinExistence type="predicted"/>
<keyword evidence="2" id="KW-1185">Reference proteome</keyword>
<evidence type="ECO:0000313" key="2">
    <source>
        <dbReference type="Proteomes" id="UP000190027"/>
    </source>
</evidence>
<dbReference type="Proteomes" id="UP000190027">
    <property type="component" value="Unassembled WGS sequence"/>
</dbReference>
<dbReference type="Gene3D" id="3.20.20.150">
    <property type="entry name" value="Divalent-metal-dependent TIM barrel enzymes"/>
    <property type="match status" value="1"/>
</dbReference>
<gene>
    <name evidence="1" type="ORF">SAMN02745704_02104</name>
</gene>
<dbReference type="InterPro" id="IPR036237">
    <property type="entry name" value="Xyl_isomerase-like_sf"/>
</dbReference>
<dbReference type="SUPFAM" id="SSF51658">
    <property type="entry name" value="Xylose isomerase-like"/>
    <property type="match status" value="1"/>
</dbReference>
<accession>A0A1T4XFF2</accession>
<dbReference type="EMBL" id="FUYC01000010">
    <property type="protein sequence ID" value="SKA88312.1"/>
    <property type="molecule type" value="Genomic_DNA"/>
</dbReference>
<sequence>MPKNHNHENQAACTNGGKPFPFRIAAPSWLHPGPVSENCAWIADNLAHTVDEVALMFLETESCLAYSREELLPPWLQAPSLPADELPETGSAFTDDELAALTAAEADEDSVPKPDLSFHVHLPLDLPWDQGFNTAWRKIEALIQKAEPMHPRRYVLHPPPQGVSLRMLAGQFAAAGVKPRRVLLENIQGCDLSEIWPEVLDSGFGACVDLGHILLYSQFPMLALPGLGERVDMLHLSAPDPFRPGRHLPLSHLDDNGRLLLRSMLDALTPGATVVLEVFDADGFQESLETLWELVPPKDSRS</sequence>